<sequence length="406" mass="47017">MYVKNQIRTLIPGLVHLVRENGTVKYLLKKDNKLYIEDYYKSNDKRCTPKQDLPIKIPGPEILKEPTNVDYIKLLDEIISFLKSYIELPCPSHYLILALWILHTYLIEKFNTTPILCFYGVKETGKSRAGEVLGELAFRCEILTSPTEATLFRSAEYFKTALVVDEVKLWGPEGNQAVARLINTRYKRGLKVSRVDMNKKGEDQIEYFDVFGPIVICTTETVPESLESRCITFVMQKNVEVGVEKLIDEEWANRLRNRLTIFRANYLDRDLPQTEHVARRRLNEIMTPLYQTLMVIAREREDELKKTLGDMEKAREEEEGSSFEAEMAEKIVEYQKDTGESIILTAEVVERLNKGKSQRDEVSMRLVGTRMKRLGFEKTRVADGKRGFKINADRLARLAGQFRIDL</sequence>
<comment type="caution">
    <text evidence="1">The sequence shown here is derived from an EMBL/GenBank/DDBJ whole genome shotgun (WGS) entry which is preliminary data.</text>
</comment>
<protein>
    <recommendedName>
        <fullName evidence="3">DUF3631 domain-containing protein</fullName>
    </recommendedName>
</protein>
<proteinExistence type="predicted"/>
<evidence type="ECO:0000313" key="2">
    <source>
        <dbReference type="Proteomes" id="UP000319130"/>
    </source>
</evidence>
<organism evidence="1 2">
    <name type="scientific">Aerophobetes bacterium</name>
    <dbReference type="NCBI Taxonomy" id="2030807"/>
    <lineage>
        <taxon>Bacteria</taxon>
        <taxon>Candidatus Aerophobota</taxon>
    </lineage>
</organism>
<gene>
    <name evidence="1" type="ORF">E3J48_04555</name>
</gene>
<evidence type="ECO:0008006" key="3">
    <source>
        <dbReference type="Google" id="ProtNLM"/>
    </source>
</evidence>
<reference evidence="1 2" key="1">
    <citation type="submission" date="2019-03" db="EMBL/GenBank/DDBJ databases">
        <title>Metabolic potential of uncultured bacteria and archaea associated with petroleum seepage in deep-sea sediments.</title>
        <authorList>
            <person name="Dong X."/>
            <person name="Hubert C."/>
        </authorList>
    </citation>
    <scope>NUCLEOTIDE SEQUENCE [LARGE SCALE GENOMIC DNA]</scope>
    <source>
        <strain evidence="1">E29_bin52</strain>
    </source>
</reference>
<dbReference type="Gene3D" id="3.40.50.300">
    <property type="entry name" value="P-loop containing nucleotide triphosphate hydrolases"/>
    <property type="match status" value="1"/>
</dbReference>
<evidence type="ECO:0000313" key="1">
    <source>
        <dbReference type="EMBL" id="TET62234.1"/>
    </source>
</evidence>
<dbReference type="InterPro" id="IPR027417">
    <property type="entry name" value="P-loop_NTPase"/>
</dbReference>
<name>A0A523W5B9_UNCAE</name>
<accession>A0A523W5B9</accession>
<dbReference type="Proteomes" id="UP000319130">
    <property type="component" value="Unassembled WGS sequence"/>
</dbReference>
<dbReference type="AlphaFoldDB" id="A0A523W5B9"/>
<dbReference type="EMBL" id="SOIZ01000198">
    <property type="protein sequence ID" value="TET62234.1"/>
    <property type="molecule type" value="Genomic_DNA"/>
</dbReference>